<feature type="signal peptide" evidence="1">
    <location>
        <begin position="1"/>
        <end position="32"/>
    </location>
</feature>
<name>A0AAU8UXP7_9FLAO</name>
<gene>
    <name evidence="3" type="ORF">BBD32_12270</name>
</gene>
<organism evidence="3 4">
    <name type="scientific">Elizabethkingia anophelis</name>
    <dbReference type="NCBI Taxonomy" id="1117645"/>
    <lineage>
        <taxon>Bacteria</taxon>
        <taxon>Pseudomonadati</taxon>
        <taxon>Bacteroidota</taxon>
        <taxon>Flavobacteriia</taxon>
        <taxon>Flavobacteriales</taxon>
        <taxon>Weeksellaceae</taxon>
        <taxon>Elizabethkingia</taxon>
    </lineage>
</organism>
<accession>A0AAU8UXP7</accession>
<evidence type="ECO:0000313" key="3">
    <source>
        <dbReference type="EMBL" id="AQX02187.1"/>
    </source>
</evidence>
<feature type="domain" description="DUF4822" evidence="2">
    <location>
        <begin position="172"/>
        <end position="289"/>
    </location>
</feature>
<feature type="chain" id="PRO_5043314035" description="DUF4822 domain-containing protein" evidence="1">
    <location>
        <begin position="33"/>
        <end position="292"/>
    </location>
</feature>
<reference evidence="3 4" key="1">
    <citation type="submission" date="2016-07" db="EMBL/GenBank/DDBJ databases">
        <title>Revisiting the taxonomy of the Elizabethkingia Genus using Whole-Genome Sequencing, Optical Mapping, and MALDI-TOF, along with proposal of three novel Elizabethkingia species: Elizabethkingia bruuniana sp. nov., Elizabethkingia ursingii sp. nov., and Elizabethkingia occulta sp. nov.</title>
        <authorList>
            <person name="Nicholson A.C."/>
        </authorList>
    </citation>
    <scope>NUCLEOTIDE SEQUENCE [LARGE SCALE GENOMIC DNA]</scope>
    <source>
        <strain evidence="3 4">F3201</strain>
    </source>
</reference>
<protein>
    <recommendedName>
        <fullName evidence="2">DUF4822 domain-containing protein</fullName>
    </recommendedName>
</protein>
<dbReference type="Proteomes" id="UP000190848">
    <property type="component" value="Chromosome"/>
</dbReference>
<dbReference type="Pfam" id="PF16103">
    <property type="entry name" value="DUF4822"/>
    <property type="match status" value="2"/>
</dbReference>
<evidence type="ECO:0000313" key="4">
    <source>
        <dbReference type="Proteomes" id="UP000190848"/>
    </source>
</evidence>
<dbReference type="PROSITE" id="PS51257">
    <property type="entry name" value="PROKAR_LIPOPROTEIN"/>
    <property type="match status" value="1"/>
</dbReference>
<dbReference type="AlphaFoldDB" id="A0AAU8UXP7"/>
<evidence type="ECO:0000259" key="2">
    <source>
        <dbReference type="Pfam" id="PF16103"/>
    </source>
</evidence>
<dbReference type="Gene3D" id="2.40.128.540">
    <property type="entry name" value="Domain of unknown function DUF4822"/>
    <property type="match status" value="2"/>
</dbReference>
<evidence type="ECO:0000256" key="1">
    <source>
        <dbReference type="SAM" id="SignalP"/>
    </source>
</evidence>
<sequence>MILNIIKKASMKKQVFLLMSLLLALFIVSCKNNDTVNIEDMTPSQLLSSTPWVTTGAKDSKGNEISLTDSNVINFVGYAYFRTNGSFAMYNLNDTPKLKGDWRISADGKIRTLDAKNNQEEVIFTRDVEILVLNKKEFTYRVYPSREDRSVYYDIIHTPTSHKESMMTPGEVLVFNAWETTGAVDQNRRPIDLTDPTVASFVGYAYYKTDNSFAIYGLNGALRIQGTWSVSEDGKTRTLVFENGQGERITRVVDITILTGTEFTYRYYPNESDKTVYYDIIHTPTSHIEPTR</sequence>
<dbReference type="EMBL" id="CP016374">
    <property type="protein sequence ID" value="AQX02187.1"/>
    <property type="molecule type" value="Genomic_DNA"/>
</dbReference>
<feature type="domain" description="DUF4822" evidence="2">
    <location>
        <begin position="45"/>
        <end position="163"/>
    </location>
</feature>
<keyword evidence="1" id="KW-0732">Signal</keyword>
<proteinExistence type="predicted"/>
<dbReference type="InterPro" id="IPR032247">
    <property type="entry name" value="DUF4822"/>
</dbReference>